<dbReference type="HOGENOM" id="CLU_2943296_0_0_1"/>
<dbReference type="RefSeq" id="XP_016759149.1">
    <property type="nucleotide sequence ID" value="XM_016902629.1"/>
</dbReference>
<dbReference type="GeneID" id="27899766"/>
<evidence type="ECO:0000313" key="2">
    <source>
        <dbReference type="Proteomes" id="UP000016931"/>
    </source>
</evidence>
<sequence length="60" mass="6663">MFDKFADPGLTRYSYREGFCRRHTPGQPLCLEASACLCAGSTGDSYSTRAFIGCGELQRY</sequence>
<reference evidence="1 2" key="1">
    <citation type="journal article" date="2012" name="PLoS Pathog.">
        <title>Diverse lifestyles and strategies of plant pathogenesis encoded in the genomes of eighteen Dothideomycetes fungi.</title>
        <authorList>
            <person name="Ohm R.A."/>
            <person name="Feau N."/>
            <person name="Henrissat B."/>
            <person name="Schoch C.L."/>
            <person name="Horwitz B.A."/>
            <person name="Barry K.W."/>
            <person name="Condon B.J."/>
            <person name="Copeland A.C."/>
            <person name="Dhillon B."/>
            <person name="Glaser F."/>
            <person name="Hesse C.N."/>
            <person name="Kosti I."/>
            <person name="LaButti K."/>
            <person name="Lindquist E.A."/>
            <person name="Lucas S."/>
            <person name="Salamov A.A."/>
            <person name="Bradshaw R.E."/>
            <person name="Ciuffetti L."/>
            <person name="Hamelin R.C."/>
            <person name="Kema G.H.J."/>
            <person name="Lawrence C."/>
            <person name="Scott J.A."/>
            <person name="Spatafora J.W."/>
            <person name="Turgeon B.G."/>
            <person name="de Wit P.J.G.M."/>
            <person name="Zhong S."/>
            <person name="Goodwin S.B."/>
            <person name="Grigoriev I.V."/>
        </authorList>
    </citation>
    <scope>NUCLEOTIDE SEQUENCE [LARGE SCALE GENOMIC DNA]</scope>
    <source>
        <strain evidence="1 2">SO2202</strain>
    </source>
</reference>
<accession>M3D0I0</accession>
<dbReference type="Proteomes" id="UP000016931">
    <property type="component" value="Unassembled WGS sequence"/>
</dbReference>
<proteinExistence type="predicted"/>
<gene>
    <name evidence="1" type="ORF">SEPMUDRAFT_134259</name>
</gene>
<organism evidence="1 2">
    <name type="scientific">Sphaerulina musiva (strain SO2202)</name>
    <name type="common">Poplar stem canker fungus</name>
    <name type="synonym">Septoria musiva</name>
    <dbReference type="NCBI Taxonomy" id="692275"/>
    <lineage>
        <taxon>Eukaryota</taxon>
        <taxon>Fungi</taxon>
        <taxon>Dikarya</taxon>
        <taxon>Ascomycota</taxon>
        <taxon>Pezizomycotina</taxon>
        <taxon>Dothideomycetes</taxon>
        <taxon>Dothideomycetidae</taxon>
        <taxon>Mycosphaerellales</taxon>
        <taxon>Mycosphaerellaceae</taxon>
        <taxon>Sphaerulina</taxon>
    </lineage>
</organism>
<keyword evidence="2" id="KW-1185">Reference proteome</keyword>
<dbReference type="AlphaFoldDB" id="M3D0I0"/>
<name>M3D0I0_SPHMS</name>
<evidence type="ECO:0000313" key="1">
    <source>
        <dbReference type="EMBL" id="EMF11028.1"/>
    </source>
</evidence>
<protein>
    <submittedName>
        <fullName evidence="1">Uncharacterized protein</fullName>
    </submittedName>
</protein>
<dbReference type="EMBL" id="KB456266">
    <property type="protein sequence ID" value="EMF11028.1"/>
    <property type="molecule type" value="Genomic_DNA"/>
</dbReference>